<evidence type="ECO:0000313" key="15">
    <source>
        <dbReference type="Proteomes" id="UP001623232"/>
    </source>
</evidence>
<evidence type="ECO:0000256" key="10">
    <source>
        <dbReference type="ARBA" id="ARBA00025598"/>
    </source>
</evidence>
<dbReference type="InterPro" id="IPR000090">
    <property type="entry name" value="Flg_Motor_Flig"/>
</dbReference>
<dbReference type="InterPro" id="IPR032779">
    <property type="entry name" value="FliG_M"/>
</dbReference>
<dbReference type="PRINTS" id="PR00954">
    <property type="entry name" value="FLGMOTORFLIG"/>
</dbReference>
<dbReference type="EMBL" id="CP123584">
    <property type="protein sequence ID" value="WZK90717.1"/>
    <property type="molecule type" value="Genomic_DNA"/>
</dbReference>
<feature type="domain" description="Flagellar motor switch protein FliG N-terminal" evidence="13">
    <location>
        <begin position="32"/>
        <end position="134"/>
    </location>
</feature>
<dbReference type="PANTHER" id="PTHR30534">
    <property type="entry name" value="FLAGELLAR MOTOR SWITCH PROTEIN FLIG"/>
    <property type="match status" value="1"/>
</dbReference>
<dbReference type="Gene3D" id="1.10.220.30">
    <property type="match status" value="3"/>
</dbReference>
<feature type="domain" description="Flagellar motor switch protein FliG C-terminal" evidence="11">
    <location>
        <begin position="244"/>
        <end position="356"/>
    </location>
</feature>
<dbReference type="Pfam" id="PF14841">
    <property type="entry name" value="FliG_M"/>
    <property type="match status" value="1"/>
</dbReference>
<dbReference type="SUPFAM" id="SSF48029">
    <property type="entry name" value="FliG"/>
    <property type="match status" value="2"/>
</dbReference>
<keyword evidence="8" id="KW-0472">Membrane</keyword>
<dbReference type="PANTHER" id="PTHR30534:SF0">
    <property type="entry name" value="FLAGELLAR MOTOR SWITCH PROTEIN FLIG"/>
    <property type="match status" value="1"/>
</dbReference>
<protein>
    <recommendedName>
        <fullName evidence="4">Flagellar motor switch protein FliG</fullName>
    </recommendedName>
</protein>
<name>A0ABZ2XXN8_9RHOB</name>
<gene>
    <name evidence="14" type="ORF">QEZ52_09265</name>
</gene>
<keyword evidence="15" id="KW-1185">Reference proteome</keyword>
<evidence type="ECO:0000259" key="12">
    <source>
        <dbReference type="Pfam" id="PF14841"/>
    </source>
</evidence>
<keyword evidence="7" id="KW-0283">Flagellar rotation</keyword>
<evidence type="ECO:0000256" key="3">
    <source>
        <dbReference type="ARBA" id="ARBA00010299"/>
    </source>
</evidence>
<keyword evidence="9" id="KW-0975">Bacterial flagellum</keyword>
<evidence type="ECO:0000259" key="11">
    <source>
        <dbReference type="Pfam" id="PF01706"/>
    </source>
</evidence>
<evidence type="ECO:0000256" key="4">
    <source>
        <dbReference type="ARBA" id="ARBA00021870"/>
    </source>
</evidence>
<accession>A0ABZ2XXN8</accession>
<dbReference type="RefSeq" id="WP_406649727.1">
    <property type="nucleotide sequence ID" value="NZ_CP123584.1"/>
</dbReference>
<evidence type="ECO:0000256" key="5">
    <source>
        <dbReference type="ARBA" id="ARBA00022475"/>
    </source>
</evidence>
<dbReference type="Pfam" id="PF14842">
    <property type="entry name" value="FliG_N"/>
    <property type="match status" value="1"/>
</dbReference>
<evidence type="ECO:0000259" key="13">
    <source>
        <dbReference type="Pfam" id="PF14842"/>
    </source>
</evidence>
<evidence type="ECO:0000256" key="6">
    <source>
        <dbReference type="ARBA" id="ARBA00022500"/>
    </source>
</evidence>
<evidence type="ECO:0000313" key="14">
    <source>
        <dbReference type="EMBL" id="WZK90717.1"/>
    </source>
</evidence>
<evidence type="ECO:0000256" key="2">
    <source>
        <dbReference type="ARBA" id="ARBA00004413"/>
    </source>
</evidence>
<dbReference type="InterPro" id="IPR023087">
    <property type="entry name" value="Flg_Motor_Flig_C"/>
</dbReference>
<evidence type="ECO:0000256" key="9">
    <source>
        <dbReference type="ARBA" id="ARBA00023143"/>
    </source>
</evidence>
<sequence length="366" mass="38735">MQQETALTVPGTAARTVDVSDTVPTKPSISSLAGRAKAAIVVRLLLNEGADIPLEELPDELQGVLTHQMGTMGLVDRDTLFSVVQEFAEMLDGVGLSFPKGIGGALTILDGRISPQTAARLRKEAGVRMTGDPWDRLRALPAEDLAELVQAESTEIAAVILSKLDVPKAAELLGKLSGPDARRITYAVSQTGAVTPDTVDRIGISLAAQLDDKPLVAFDTGPGERVGAILNLSPATTREDMLTALDEEDADFASVVRKSIFTFAHIAERLSPRDVPQVIREVDQGDLIVALAFAALDPKDTASADFILSNISSRMADNLREEVAEKGKIKPADGESAMNTVVGAIRGLEQAGDIELILPEGEEDAA</sequence>
<proteinExistence type="inferred from homology"/>
<comment type="similarity">
    <text evidence="3">Belongs to the FliG family.</text>
</comment>
<dbReference type="Pfam" id="PF01706">
    <property type="entry name" value="FliG_C"/>
    <property type="match status" value="1"/>
</dbReference>
<evidence type="ECO:0000256" key="1">
    <source>
        <dbReference type="ARBA" id="ARBA00004117"/>
    </source>
</evidence>
<evidence type="ECO:0000256" key="7">
    <source>
        <dbReference type="ARBA" id="ARBA00022779"/>
    </source>
</evidence>
<comment type="subcellular location">
    <subcellularLocation>
        <location evidence="1">Bacterial flagellum basal body</location>
    </subcellularLocation>
    <subcellularLocation>
        <location evidence="2">Cell membrane</location>
        <topology evidence="2">Peripheral membrane protein</topology>
        <orientation evidence="2">Cytoplasmic side</orientation>
    </subcellularLocation>
</comment>
<dbReference type="InterPro" id="IPR028263">
    <property type="entry name" value="FliG_N"/>
</dbReference>
<feature type="domain" description="Flagellar motor switch protein FliG middle" evidence="12">
    <location>
        <begin position="143"/>
        <end position="212"/>
    </location>
</feature>
<keyword evidence="6" id="KW-0145">Chemotaxis</keyword>
<keyword evidence="5" id="KW-1003">Cell membrane</keyword>
<organism evidence="14 15">
    <name type="scientific">Aliisedimentitalea scapharcae</name>
    <dbReference type="NCBI Taxonomy" id="1524259"/>
    <lineage>
        <taxon>Bacteria</taxon>
        <taxon>Pseudomonadati</taxon>
        <taxon>Pseudomonadota</taxon>
        <taxon>Alphaproteobacteria</taxon>
        <taxon>Rhodobacterales</taxon>
        <taxon>Roseobacteraceae</taxon>
        <taxon>Aliisedimentitalea</taxon>
    </lineage>
</organism>
<dbReference type="Proteomes" id="UP001623232">
    <property type="component" value="Chromosome"/>
</dbReference>
<reference evidence="14 15" key="1">
    <citation type="submission" date="2023-04" db="EMBL/GenBank/DDBJ databases">
        <title>Complete genome sequence of Alisedimentitalea scapharcae.</title>
        <authorList>
            <person name="Rong J.-C."/>
            <person name="Yi M.-L."/>
            <person name="Zhao Q."/>
        </authorList>
    </citation>
    <scope>NUCLEOTIDE SEQUENCE [LARGE SCALE GENOMIC DNA]</scope>
    <source>
        <strain evidence="14 15">KCTC 42119</strain>
    </source>
</reference>
<evidence type="ECO:0000256" key="8">
    <source>
        <dbReference type="ARBA" id="ARBA00023136"/>
    </source>
</evidence>
<comment type="function">
    <text evidence="10">FliG is one of three proteins (FliG, FliN, FliM) that forms the rotor-mounted switch complex (C ring), located at the base of the basal body. This complex interacts with the CheY and CheZ chemotaxis proteins, in addition to contacting components of the motor that determine the direction of flagellar rotation.</text>
</comment>
<dbReference type="InterPro" id="IPR011002">
    <property type="entry name" value="FliG_a-hlx"/>
</dbReference>